<dbReference type="PANTHER" id="PTHR34535:SF3">
    <property type="entry name" value="HYDROGENASE MATURATION FACTOR HYPA"/>
    <property type="match status" value="1"/>
</dbReference>
<feature type="binding site" evidence="4">
    <location>
        <position position="77"/>
    </location>
    <ligand>
        <name>Zn(2+)</name>
        <dbReference type="ChEBI" id="CHEBI:29105"/>
    </ligand>
</feature>
<sequence>MHELGLVFALSDLLEEVAAEQDLSRICRVTVELGEVSGVVAEQLQDAWGWAAQKSDLLRGCQLELKTVPAVTVCNSCGRTYPTVPQGRICPHCGSSDTQLLRGNEFEVAEVEGM</sequence>
<feature type="binding site" evidence="4">
    <location>
        <position position="74"/>
    </location>
    <ligand>
        <name>Zn(2+)</name>
        <dbReference type="ChEBI" id="CHEBI:29105"/>
    </ligand>
</feature>
<organism evidence="5 6">
    <name type="scientific">Parvibacter caecicola</name>
    <dbReference type="NCBI Taxonomy" id="747645"/>
    <lineage>
        <taxon>Bacteria</taxon>
        <taxon>Bacillati</taxon>
        <taxon>Actinomycetota</taxon>
        <taxon>Coriobacteriia</taxon>
        <taxon>Coriobacteriales</taxon>
        <taxon>Coriobacteriaceae</taxon>
        <taxon>Parvibacter</taxon>
    </lineage>
</organism>
<evidence type="ECO:0000256" key="1">
    <source>
        <dbReference type="ARBA" id="ARBA00022596"/>
    </source>
</evidence>
<dbReference type="GO" id="GO:0008270">
    <property type="term" value="F:zinc ion binding"/>
    <property type="evidence" value="ECO:0007669"/>
    <property type="project" value="UniProtKB-UniRule"/>
</dbReference>
<evidence type="ECO:0000256" key="2">
    <source>
        <dbReference type="ARBA" id="ARBA00022723"/>
    </source>
</evidence>
<dbReference type="Proteomes" id="UP000309454">
    <property type="component" value="Unassembled WGS sequence"/>
</dbReference>
<keyword evidence="3 4" id="KW-0862">Zinc</keyword>
<evidence type="ECO:0000256" key="3">
    <source>
        <dbReference type="ARBA" id="ARBA00022833"/>
    </source>
</evidence>
<dbReference type="PANTHER" id="PTHR34535">
    <property type="entry name" value="HYDROGENASE MATURATION FACTOR HYPA"/>
    <property type="match status" value="1"/>
</dbReference>
<dbReference type="OrthoDB" id="288014at2"/>
<feature type="binding site" evidence="4">
    <location>
        <position position="2"/>
    </location>
    <ligand>
        <name>Ni(2+)</name>
        <dbReference type="ChEBI" id="CHEBI:49786"/>
    </ligand>
</feature>
<comment type="caution">
    <text evidence="5">The sequence shown here is derived from an EMBL/GenBank/DDBJ whole genome shotgun (WGS) entry which is preliminary data.</text>
</comment>
<reference evidence="5 6" key="1">
    <citation type="submission" date="2019-04" db="EMBL/GenBank/DDBJ databases">
        <title>Microbes associate with the intestines of laboratory mice.</title>
        <authorList>
            <person name="Navarre W."/>
            <person name="Wong E."/>
            <person name="Huang K.C."/>
            <person name="Tropini C."/>
            <person name="Ng K."/>
            <person name="Yu B."/>
        </authorList>
    </citation>
    <scope>NUCLEOTIDE SEQUENCE [LARGE SCALE GENOMIC DNA]</scope>
    <source>
        <strain evidence="5 6">NM48_B13</strain>
    </source>
</reference>
<protein>
    <recommendedName>
        <fullName evidence="4">Hydrogenase maturation factor HypA</fullName>
    </recommendedName>
</protein>
<evidence type="ECO:0000313" key="5">
    <source>
        <dbReference type="EMBL" id="TJW09484.1"/>
    </source>
</evidence>
<dbReference type="Gene3D" id="3.30.2320.80">
    <property type="match status" value="1"/>
</dbReference>
<feature type="binding site" evidence="4">
    <location>
        <position position="93"/>
    </location>
    <ligand>
        <name>Zn(2+)</name>
        <dbReference type="ChEBI" id="CHEBI:29105"/>
    </ligand>
</feature>
<comment type="function">
    <text evidence="4">Involved in the maturation of [NiFe] hydrogenases. Required for nickel insertion into the metal center of the hydrogenase.</text>
</comment>
<dbReference type="Pfam" id="PF01155">
    <property type="entry name" value="HypA"/>
    <property type="match status" value="1"/>
</dbReference>
<dbReference type="InterPro" id="IPR000688">
    <property type="entry name" value="HypA/HybF"/>
</dbReference>
<dbReference type="EMBL" id="SSTM01000009">
    <property type="protein sequence ID" value="TJW09484.1"/>
    <property type="molecule type" value="Genomic_DNA"/>
</dbReference>
<comment type="similarity">
    <text evidence="4">Belongs to the HypA/HybF family.</text>
</comment>
<name>A0A4T9T5U0_9ACTN</name>
<dbReference type="HAMAP" id="MF_00213">
    <property type="entry name" value="HypA_HybF"/>
    <property type="match status" value="1"/>
</dbReference>
<keyword evidence="6" id="KW-1185">Reference proteome</keyword>
<feature type="binding site" evidence="4">
    <location>
        <position position="90"/>
    </location>
    <ligand>
        <name>Zn(2+)</name>
        <dbReference type="ChEBI" id="CHEBI:29105"/>
    </ligand>
</feature>
<evidence type="ECO:0000313" key="6">
    <source>
        <dbReference type="Proteomes" id="UP000309454"/>
    </source>
</evidence>
<keyword evidence="1 4" id="KW-0533">Nickel</keyword>
<dbReference type="PIRSF" id="PIRSF004761">
    <property type="entry name" value="Hydrgn_mat_HypA"/>
    <property type="match status" value="1"/>
</dbReference>
<keyword evidence="2 4" id="KW-0479">Metal-binding</keyword>
<dbReference type="AlphaFoldDB" id="A0A4T9T5U0"/>
<dbReference type="GO" id="GO:0016151">
    <property type="term" value="F:nickel cation binding"/>
    <property type="evidence" value="ECO:0007669"/>
    <property type="project" value="UniProtKB-UniRule"/>
</dbReference>
<dbReference type="GO" id="GO:0051604">
    <property type="term" value="P:protein maturation"/>
    <property type="evidence" value="ECO:0007669"/>
    <property type="project" value="InterPro"/>
</dbReference>
<dbReference type="RefSeq" id="WP_136846222.1">
    <property type="nucleotide sequence ID" value="NZ_SSTM01000009.1"/>
</dbReference>
<evidence type="ECO:0000256" key="4">
    <source>
        <dbReference type="HAMAP-Rule" id="MF_00213"/>
    </source>
</evidence>
<accession>A0A4T9T5U0</accession>
<proteinExistence type="inferred from homology"/>
<gene>
    <name evidence="4" type="primary">hypA</name>
    <name evidence="5" type="ORF">E5982_09425</name>
</gene>